<feature type="region of interest" description="Disordered" evidence="1">
    <location>
        <begin position="68"/>
        <end position="89"/>
    </location>
</feature>
<evidence type="ECO:0000313" key="3">
    <source>
        <dbReference type="Proteomes" id="UP001283361"/>
    </source>
</evidence>
<comment type="caution">
    <text evidence="2">The sequence shown here is derived from an EMBL/GenBank/DDBJ whole genome shotgun (WGS) entry which is preliminary data.</text>
</comment>
<evidence type="ECO:0000256" key="1">
    <source>
        <dbReference type="SAM" id="MobiDB-lite"/>
    </source>
</evidence>
<reference evidence="2" key="1">
    <citation type="journal article" date="2023" name="G3 (Bethesda)">
        <title>A reference genome for the long-term kleptoplast-retaining sea slug Elysia crispata morphotype clarki.</title>
        <authorList>
            <person name="Eastman K.E."/>
            <person name="Pendleton A.L."/>
            <person name="Shaikh M.A."/>
            <person name="Suttiyut T."/>
            <person name="Ogas R."/>
            <person name="Tomko P."/>
            <person name="Gavelis G."/>
            <person name="Widhalm J.R."/>
            <person name="Wisecaver J.H."/>
        </authorList>
    </citation>
    <scope>NUCLEOTIDE SEQUENCE</scope>
    <source>
        <strain evidence="2">ECLA1</strain>
    </source>
</reference>
<keyword evidence="3" id="KW-1185">Reference proteome</keyword>
<sequence>MAEDTADRKAGTQSGRYKTYKRSRCNGCGFWQIVTLCGRALQGGGYAVTRIRTWVVAATTRSTNHYTITASTPADNADSTPDGLFSQTQ</sequence>
<proteinExistence type="predicted"/>
<organism evidence="2 3">
    <name type="scientific">Elysia crispata</name>
    <name type="common">lettuce slug</name>
    <dbReference type="NCBI Taxonomy" id="231223"/>
    <lineage>
        <taxon>Eukaryota</taxon>
        <taxon>Metazoa</taxon>
        <taxon>Spiralia</taxon>
        <taxon>Lophotrochozoa</taxon>
        <taxon>Mollusca</taxon>
        <taxon>Gastropoda</taxon>
        <taxon>Heterobranchia</taxon>
        <taxon>Euthyneura</taxon>
        <taxon>Panpulmonata</taxon>
        <taxon>Sacoglossa</taxon>
        <taxon>Placobranchoidea</taxon>
        <taxon>Plakobranchidae</taxon>
        <taxon>Elysia</taxon>
    </lineage>
</organism>
<dbReference type="Proteomes" id="UP001283361">
    <property type="component" value="Unassembled WGS sequence"/>
</dbReference>
<gene>
    <name evidence="2" type="ORF">RRG08_004006</name>
</gene>
<evidence type="ECO:0000313" key="2">
    <source>
        <dbReference type="EMBL" id="KAK3733673.1"/>
    </source>
</evidence>
<accession>A0AAE0Y5I4</accession>
<protein>
    <submittedName>
        <fullName evidence="2">Uncharacterized protein</fullName>
    </submittedName>
</protein>
<dbReference type="AlphaFoldDB" id="A0AAE0Y5I4"/>
<name>A0AAE0Y5I4_9GAST</name>
<dbReference type="EMBL" id="JAWDGP010006886">
    <property type="protein sequence ID" value="KAK3733673.1"/>
    <property type="molecule type" value="Genomic_DNA"/>
</dbReference>